<dbReference type="AlphaFoldDB" id="A0A975G2W3"/>
<dbReference type="RefSeq" id="WP_211939941.1">
    <property type="nucleotide sequence ID" value="NZ_CP073078.1"/>
</dbReference>
<dbReference type="KEGG" id="caul:KCG34_08510"/>
<accession>A0A975G2W3</accession>
<name>A0A975G2W3_9CAUL</name>
<sequence length="377" mass="41499">MVAHLTGCLYASFPADPSRPFINSVDLMLADTLVTLRGVPNDAVSILPATTIPEHAGAISKVYLNRKLLLSGPNALAFSGNGNDIRSFCNQFISNLSDPGGHHVVDRLAVAAEEYRNEGRDVAIIAANIPDNLEDGFRQVSNGQSINLKYMNPCTAIGSGASDLLDQCRKYDQSLCSNIQNLTNPVLRANAFAVQLAAKRLAAEYVGDAENAWGGYIEWCCGDPTRHSWRRGPKIVHYFLHAQGNISRNIKVYFVPRIVLYNPGDDVGRILVLAIENKVTFCSEFRMNSVGMDITHKIMGDELDFWANFSPTQGTITIVGGSKGVGFNYATKLITKNILDRFGSHPFTGKFRPNIFNLIAKKFAHGVFKNFECEYMV</sequence>
<evidence type="ECO:0000313" key="2">
    <source>
        <dbReference type="Proteomes" id="UP000676409"/>
    </source>
</evidence>
<evidence type="ECO:0000313" key="1">
    <source>
        <dbReference type="EMBL" id="QUD89890.1"/>
    </source>
</evidence>
<organism evidence="1 2">
    <name type="scientific">Phenylobacterium montanum</name>
    <dbReference type="NCBI Taxonomy" id="2823693"/>
    <lineage>
        <taxon>Bacteria</taxon>
        <taxon>Pseudomonadati</taxon>
        <taxon>Pseudomonadota</taxon>
        <taxon>Alphaproteobacteria</taxon>
        <taxon>Caulobacterales</taxon>
        <taxon>Caulobacteraceae</taxon>
        <taxon>Phenylobacterium</taxon>
    </lineage>
</organism>
<keyword evidence="2" id="KW-1185">Reference proteome</keyword>
<dbReference type="EMBL" id="CP073078">
    <property type="protein sequence ID" value="QUD89890.1"/>
    <property type="molecule type" value="Genomic_DNA"/>
</dbReference>
<protein>
    <submittedName>
        <fullName evidence="1">Uncharacterized protein</fullName>
    </submittedName>
</protein>
<dbReference type="Proteomes" id="UP000676409">
    <property type="component" value="Chromosome"/>
</dbReference>
<gene>
    <name evidence="1" type="ORF">KCG34_08510</name>
</gene>
<reference evidence="1" key="1">
    <citation type="submission" date="2021-04" db="EMBL/GenBank/DDBJ databases">
        <title>The complete genome sequence of Caulobacter sp. S6.</title>
        <authorList>
            <person name="Tang Y."/>
            <person name="Ouyang W."/>
            <person name="Liu Q."/>
            <person name="Huang B."/>
            <person name="Guo Z."/>
            <person name="Lei P."/>
        </authorList>
    </citation>
    <scope>NUCLEOTIDE SEQUENCE</scope>
    <source>
        <strain evidence="1">S6</strain>
    </source>
</reference>
<proteinExistence type="predicted"/>